<organism evidence="2 3">
    <name type="scientific">Tortispora caseinolytica NRRL Y-17796</name>
    <dbReference type="NCBI Taxonomy" id="767744"/>
    <lineage>
        <taxon>Eukaryota</taxon>
        <taxon>Fungi</taxon>
        <taxon>Dikarya</taxon>
        <taxon>Ascomycota</taxon>
        <taxon>Saccharomycotina</taxon>
        <taxon>Trigonopsidomycetes</taxon>
        <taxon>Trigonopsidales</taxon>
        <taxon>Trigonopsidaceae</taxon>
        <taxon>Tortispora</taxon>
    </lineage>
</organism>
<feature type="domain" description="CREG-like beta-barrel" evidence="1">
    <location>
        <begin position="18"/>
        <end position="189"/>
    </location>
</feature>
<dbReference type="OrthoDB" id="2138282at2759"/>
<evidence type="ECO:0000313" key="2">
    <source>
        <dbReference type="EMBL" id="ODV89897.1"/>
    </source>
</evidence>
<dbReference type="EMBL" id="KV453842">
    <property type="protein sequence ID" value="ODV89897.1"/>
    <property type="molecule type" value="Genomic_DNA"/>
</dbReference>
<accession>A0A1E4TDV8</accession>
<evidence type="ECO:0000259" key="1">
    <source>
        <dbReference type="Pfam" id="PF13883"/>
    </source>
</evidence>
<dbReference type="PANTHER" id="PTHR37273:SF1">
    <property type="entry name" value="ADL397C-AP"/>
    <property type="match status" value="1"/>
</dbReference>
<dbReference type="InterPro" id="IPR055343">
    <property type="entry name" value="CREG_beta-barrel"/>
</dbReference>
<keyword evidence="3" id="KW-1185">Reference proteome</keyword>
<reference evidence="3" key="1">
    <citation type="submission" date="2016-02" db="EMBL/GenBank/DDBJ databases">
        <title>Comparative genomics of biotechnologically important yeasts.</title>
        <authorList>
            <consortium name="DOE Joint Genome Institute"/>
            <person name="Riley R."/>
            <person name="Haridas S."/>
            <person name="Wolfe K.H."/>
            <person name="Lopes M.R."/>
            <person name="Hittinger C.T."/>
            <person name="Goker M."/>
            <person name="Salamov A."/>
            <person name="Wisecaver J."/>
            <person name="Long T.M."/>
            <person name="Aerts A.L."/>
            <person name="Barry K."/>
            <person name="Choi C."/>
            <person name="Clum A."/>
            <person name="Coughlan A.Y."/>
            <person name="Deshpande S."/>
            <person name="Douglass A.P."/>
            <person name="Hanson S.J."/>
            <person name="Klenk H.-P."/>
            <person name="Labutti K."/>
            <person name="Lapidus A."/>
            <person name="Lindquist E."/>
            <person name="Lipzen A."/>
            <person name="Meier-Kolthoff J.P."/>
            <person name="Ohm R.A."/>
            <person name="Otillar R.P."/>
            <person name="Pangilinan J."/>
            <person name="Peng Y."/>
            <person name="Rokas A."/>
            <person name="Rosa C.A."/>
            <person name="Scheuner C."/>
            <person name="Sibirny A.A."/>
            <person name="Slot J.C."/>
            <person name="Stielow J.B."/>
            <person name="Sun H."/>
            <person name="Kurtzman C.P."/>
            <person name="Blackwell M."/>
            <person name="Jeffries T.W."/>
            <person name="Grigoriev I.V."/>
        </authorList>
    </citation>
    <scope>NUCLEOTIDE SEQUENCE [LARGE SCALE GENOMIC DNA]</scope>
    <source>
        <strain evidence="3">NRRL Y-17796</strain>
    </source>
</reference>
<dbReference type="Pfam" id="PF13883">
    <property type="entry name" value="CREG_beta-barrel"/>
    <property type="match status" value="1"/>
</dbReference>
<dbReference type="InterPro" id="IPR012349">
    <property type="entry name" value="Split_barrel_FMN-bd"/>
</dbReference>
<feature type="non-terminal residue" evidence="2">
    <location>
        <position position="193"/>
    </location>
</feature>
<dbReference type="AlphaFoldDB" id="A0A1E4TDV8"/>
<dbReference type="Gene3D" id="2.30.110.10">
    <property type="entry name" value="Electron Transport, Fmn-binding Protein, Chain A"/>
    <property type="match status" value="1"/>
</dbReference>
<gene>
    <name evidence="2" type="ORF">CANCADRAFT_25517</name>
</gene>
<name>A0A1E4TDV8_9ASCO</name>
<dbReference type="PANTHER" id="PTHR37273">
    <property type="entry name" value="CHROMOSOME 8, WHOLE GENOME SHOTGUN SEQUENCE"/>
    <property type="match status" value="1"/>
</dbReference>
<evidence type="ECO:0000313" key="3">
    <source>
        <dbReference type="Proteomes" id="UP000095023"/>
    </source>
</evidence>
<dbReference type="Proteomes" id="UP000095023">
    <property type="component" value="Unassembled WGS sequence"/>
</dbReference>
<protein>
    <recommendedName>
        <fullName evidence="1">CREG-like beta-barrel domain-containing protein</fullName>
    </recommendedName>
</protein>
<dbReference type="SUPFAM" id="SSF50475">
    <property type="entry name" value="FMN-binding split barrel"/>
    <property type="match status" value="1"/>
</dbReference>
<proteinExistence type="predicted"/>
<sequence length="193" mass="21297">MVSAAPIGEDSFKGDPRDVHTAAIIARKLIHYNAITTVSTVQQEGDFKNYPLGLMEYYADCSLNGEPTYILIEISSVYRQWAAGSPIAMEVHTGHFGRKGLEAQGLAAAPRVSLQGNFSLLDTDSYSDEEMFALETCFLRHHPDAVAWLPGKSMSHSAKWAKFDVEHVYYIGGFGNVAYIGDIDVELYKNVSI</sequence>